<evidence type="ECO:0000259" key="2">
    <source>
        <dbReference type="Pfam" id="PF18990"/>
    </source>
</evidence>
<sequence>MKRFGTILFILLLFSHIYGQKRDPRAVGLVGATTTIAEGIYAVGYNPALIAFQIDKPFMMQVGGIDFGMGNNYLSMAAMRALSGDTLDNDEKTLIINRLERNGGLAFDINGLFAIPGINYASGNMAITANFLYMGSYSLPAGLARLMLEGNANNPEIDMTIGYEIMGVNEMSFSFAVPYESFALGFSLKYLQGLFYFGIDSDSSSANFVTTPTAVYGSGSYFLRQGFGGTGYALDIGVATKEYNGLRFGMSLINALGTIGWNKPSFLKDILAGKDNKFGNSDDLYHMTWDGQALSDSVAVLYTYTIDSLRADNLSGGSIFSSSSKIVPNVDENGKPKEFNVRYPSIFRFGVSYKKNDLLITSDLTTGFENRLYAHSRWRWAIGAEILRFPTVPFRIGFAWEGMDRTELGMGIGIHKGPTLIDLGFSFRNGMWVHSMKGLNVSLGFTVTAFKGRNKKKDDAGNTGPAPVPEGTTPPDTEKSLPD</sequence>
<reference evidence="3" key="1">
    <citation type="submission" date="2018-05" db="EMBL/GenBank/DDBJ databases">
        <authorList>
            <person name="Lanie J.A."/>
            <person name="Ng W.-L."/>
            <person name="Kazmierczak K.M."/>
            <person name="Andrzejewski T.M."/>
            <person name="Davidsen T.M."/>
            <person name="Wayne K.J."/>
            <person name="Tettelin H."/>
            <person name="Glass J.I."/>
            <person name="Rusch D."/>
            <person name="Podicherti R."/>
            <person name="Tsui H.-C.T."/>
            <person name="Winkler M.E."/>
        </authorList>
    </citation>
    <scope>NUCLEOTIDE SEQUENCE</scope>
</reference>
<dbReference type="EMBL" id="UINC01052443">
    <property type="protein sequence ID" value="SVB67778.1"/>
    <property type="molecule type" value="Genomic_DNA"/>
</dbReference>
<organism evidence="3">
    <name type="scientific">marine metagenome</name>
    <dbReference type="NCBI Taxonomy" id="408172"/>
    <lineage>
        <taxon>unclassified sequences</taxon>
        <taxon>metagenomes</taxon>
        <taxon>ecological metagenomes</taxon>
    </lineage>
</organism>
<dbReference type="AlphaFoldDB" id="A0A382FXJ7"/>
<gene>
    <name evidence="3" type="ORF">METZ01_LOCUS220632</name>
</gene>
<dbReference type="Pfam" id="PF18990">
    <property type="entry name" value="DUF5723"/>
    <property type="match status" value="1"/>
</dbReference>
<protein>
    <recommendedName>
        <fullName evidence="2">DUF5723 domain-containing protein</fullName>
    </recommendedName>
</protein>
<proteinExistence type="predicted"/>
<feature type="region of interest" description="Disordered" evidence="1">
    <location>
        <begin position="454"/>
        <end position="483"/>
    </location>
</feature>
<accession>A0A382FXJ7</accession>
<evidence type="ECO:0000313" key="3">
    <source>
        <dbReference type="EMBL" id="SVB67778.1"/>
    </source>
</evidence>
<feature type="domain" description="DUF5723" evidence="2">
    <location>
        <begin position="51"/>
        <end position="286"/>
    </location>
</feature>
<evidence type="ECO:0000256" key="1">
    <source>
        <dbReference type="SAM" id="MobiDB-lite"/>
    </source>
</evidence>
<name>A0A382FXJ7_9ZZZZ</name>
<feature type="non-terminal residue" evidence="3">
    <location>
        <position position="483"/>
    </location>
</feature>
<dbReference type="InterPro" id="IPR043781">
    <property type="entry name" value="DUF5723"/>
</dbReference>
<dbReference type="Gene3D" id="2.40.160.60">
    <property type="entry name" value="Outer membrane protein transport protein (OMPP1/FadL/TodX)"/>
    <property type="match status" value="1"/>
</dbReference>